<evidence type="ECO:0000313" key="2">
    <source>
        <dbReference type="Proteomes" id="UP001218188"/>
    </source>
</evidence>
<comment type="caution">
    <text evidence="1">The sequence shown here is derived from an EMBL/GenBank/DDBJ whole genome shotgun (WGS) entry which is preliminary data.</text>
</comment>
<dbReference type="EMBL" id="JARJCM010000343">
    <property type="protein sequence ID" value="KAJ7018380.1"/>
    <property type="molecule type" value="Genomic_DNA"/>
</dbReference>
<feature type="non-terminal residue" evidence="1">
    <location>
        <position position="140"/>
    </location>
</feature>
<name>A0AAD6WMV0_9AGAR</name>
<evidence type="ECO:0000313" key="1">
    <source>
        <dbReference type="EMBL" id="KAJ7018380.1"/>
    </source>
</evidence>
<keyword evidence="2" id="KW-1185">Reference proteome</keyword>
<reference evidence="1" key="1">
    <citation type="submission" date="2023-03" db="EMBL/GenBank/DDBJ databases">
        <title>Massive genome expansion in bonnet fungi (Mycena s.s.) driven by repeated elements and novel gene families across ecological guilds.</title>
        <authorList>
            <consortium name="Lawrence Berkeley National Laboratory"/>
            <person name="Harder C.B."/>
            <person name="Miyauchi S."/>
            <person name="Viragh M."/>
            <person name="Kuo A."/>
            <person name="Thoen E."/>
            <person name="Andreopoulos B."/>
            <person name="Lu D."/>
            <person name="Skrede I."/>
            <person name="Drula E."/>
            <person name="Henrissat B."/>
            <person name="Morin E."/>
            <person name="Kohler A."/>
            <person name="Barry K."/>
            <person name="LaButti K."/>
            <person name="Morin E."/>
            <person name="Salamov A."/>
            <person name="Lipzen A."/>
            <person name="Mereny Z."/>
            <person name="Hegedus B."/>
            <person name="Baldrian P."/>
            <person name="Stursova M."/>
            <person name="Weitz H."/>
            <person name="Taylor A."/>
            <person name="Grigoriev I.V."/>
            <person name="Nagy L.G."/>
            <person name="Martin F."/>
            <person name="Kauserud H."/>
        </authorList>
    </citation>
    <scope>NUCLEOTIDE SEQUENCE</scope>
    <source>
        <strain evidence="1">CBHHK200</strain>
    </source>
</reference>
<protein>
    <submittedName>
        <fullName evidence="1">Uncharacterized protein</fullName>
    </submittedName>
</protein>
<accession>A0AAD6WMV0</accession>
<gene>
    <name evidence="1" type="ORF">C8F04DRAFT_977366</name>
</gene>
<organism evidence="1 2">
    <name type="scientific">Mycena alexandri</name>
    <dbReference type="NCBI Taxonomy" id="1745969"/>
    <lineage>
        <taxon>Eukaryota</taxon>
        <taxon>Fungi</taxon>
        <taxon>Dikarya</taxon>
        <taxon>Basidiomycota</taxon>
        <taxon>Agaricomycotina</taxon>
        <taxon>Agaricomycetes</taxon>
        <taxon>Agaricomycetidae</taxon>
        <taxon>Agaricales</taxon>
        <taxon>Marasmiineae</taxon>
        <taxon>Mycenaceae</taxon>
        <taxon>Mycena</taxon>
    </lineage>
</organism>
<sequence>MRIDHIVQVGHVSTDDDIYTRGSDPFKRTRVARILELVEIGPDVSDQQRDTIRAFIAEHADIFAISVSEVNAVKGALYSPEIPADATFKLGMPNQRPWTLPQSLDVNKQVDVLIDAGILVPIEAKKVKCVSPIALAEKDH</sequence>
<proteinExistence type="predicted"/>
<dbReference type="AlphaFoldDB" id="A0AAD6WMV0"/>
<dbReference type="Proteomes" id="UP001218188">
    <property type="component" value="Unassembled WGS sequence"/>
</dbReference>